<protein>
    <submittedName>
        <fullName evidence="3">Capsular polysaccharide transport system permease protein</fullName>
    </submittedName>
</protein>
<keyword evidence="4" id="KW-1185">Reference proteome</keyword>
<dbReference type="PANTHER" id="PTHR32309:SF13">
    <property type="entry name" value="FERRIC ENTEROBACTIN TRANSPORT PROTEIN FEPE"/>
    <property type="match status" value="1"/>
</dbReference>
<dbReference type="GO" id="GO:0005886">
    <property type="term" value="C:plasma membrane"/>
    <property type="evidence" value="ECO:0007669"/>
    <property type="project" value="TreeGrafter"/>
</dbReference>
<keyword evidence="2" id="KW-0812">Transmembrane</keyword>
<proteinExistence type="predicted"/>
<evidence type="ECO:0000313" key="3">
    <source>
        <dbReference type="EMBL" id="SFH74736.1"/>
    </source>
</evidence>
<feature type="region of interest" description="Disordered" evidence="1">
    <location>
        <begin position="1"/>
        <end position="20"/>
    </location>
</feature>
<dbReference type="STRING" id="34004.SAMN04488021_13143"/>
<keyword evidence="2" id="KW-1133">Transmembrane helix</keyword>
<evidence type="ECO:0000256" key="1">
    <source>
        <dbReference type="SAM" id="MobiDB-lite"/>
    </source>
</evidence>
<gene>
    <name evidence="3" type="ORF">SAMN04488021_13143</name>
</gene>
<feature type="transmembrane region" description="Helical" evidence="2">
    <location>
        <begin position="373"/>
        <end position="395"/>
    </location>
</feature>
<reference evidence="3 4" key="1">
    <citation type="submission" date="2016-10" db="EMBL/GenBank/DDBJ databases">
        <authorList>
            <person name="de Groot N.N."/>
        </authorList>
    </citation>
    <scope>NUCLEOTIDE SEQUENCE [LARGE SCALE GENOMIC DNA]</scope>
    <source>
        <strain evidence="3 4">DSM 8537</strain>
    </source>
</reference>
<dbReference type="InterPro" id="IPR050445">
    <property type="entry name" value="Bact_polysacc_biosynth/exp"/>
</dbReference>
<feature type="transmembrane region" description="Helical" evidence="2">
    <location>
        <begin position="38"/>
        <end position="60"/>
    </location>
</feature>
<dbReference type="AlphaFoldDB" id="A0A1I3CK98"/>
<organism evidence="3 4">
    <name type="scientific">Paracoccus aminovorans</name>
    <dbReference type="NCBI Taxonomy" id="34004"/>
    <lineage>
        <taxon>Bacteria</taxon>
        <taxon>Pseudomonadati</taxon>
        <taxon>Pseudomonadota</taxon>
        <taxon>Alphaproteobacteria</taxon>
        <taxon>Rhodobacterales</taxon>
        <taxon>Paracoccaceae</taxon>
        <taxon>Paracoccus</taxon>
    </lineage>
</organism>
<dbReference type="Proteomes" id="UP000183635">
    <property type="component" value="Unassembled WGS sequence"/>
</dbReference>
<keyword evidence="2" id="KW-0472">Membrane</keyword>
<sequence length="401" mass="44718">MGRAVAQPAGRQVPAVPPTPVQPVRPAVGLAQPRRRHWLMLASFLLLVVLPTLLWAWYLWARASDQYVSTVGFSVRKEQAAPSIDLLGGLSSFTGASGTASDTDILYEYIRSQDMVEKIDSDLDLRSRFSRDWPRDFVFAFNPEGHVEDLTEYWQRQVKVLYDSSTALITLNVSAFSAEDAQAIAAAVFKQSSDKINQLSAIAQEDATRLAKLELDKTRDELTTTRQAMTAFRMKSQIVDPQADLAGQMGVLSGLQAQLAEALVAHDMLLENAQPTDHRVTQSQQKIDALRRLIDQERSKFGAEGQGPAGESYAQLMAEYEKLAVDREFAEGAYRTARIAYETAMAEAQRQSRYLAAHIEPKVAQSSTEPRRLWLLFMVSGMLLAGWSILVLIYYSIRDRG</sequence>
<evidence type="ECO:0000313" key="4">
    <source>
        <dbReference type="Proteomes" id="UP000183635"/>
    </source>
</evidence>
<evidence type="ECO:0000256" key="2">
    <source>
        <dbReference type="SAM" id="Phobius"/>
    </source>
</evidence>
<accession>A0A1I3CK98</accession>
<name>A0A1I3CK98_9RHOB</name>
<dbReference type="EMBL" id="FOPU01000031">
    <property type="protein sequence ID" value="SFH74736.1"/>
    <property type="molecule type" value="Genomic_DNA"/>
</dbReference>
<dbReference type="GO" id="GO:0004713">
    <property type="term" value="F:protein tyrosine kinase activity"/>
    <property type="evidence" value="ECO:0007669"/>
    <property type="project" value="TreeGrafter"/>
</dbReference>
<dbReference type="PANTHER" id="PTHR32309">
    <property type="entry name" value="TYROSINE-PROTEIN KINASE"/>
    <property type="match status" value="1"/>
</dbReference>